<sequence length="255" mass="28254">MGTRSSMRVLTLNVQNDVGDPRRFALINAELRRLRPDVVMLQEVCYGSQLAELLDGTGLVHRTHQSDVLPNLPDLFQHDGTALATRRPHRVTDVLESPSTDPHWWTLAAVVDDQFLAITPTTPWRLDHEHARERQALDIATLHTRHDLPTVLAGDFNATPDAASIRFLSGLQSLDGRSTHFHDAWTVAGDGPGHTWTTENPLARQEIATLIGQSNHHRRIDYIFATAATITSATLVGVNPPLSDHYGLTADLELI</sequence>
<reference evidence="10 11" key="1">
    <citation type="journal article" date="2019" name="Int. J. Syst. Evol. Microbiol.">
        <title>The Global Catalogue of Microorganisms (GCM) 10K type strain sequencing project: providing services to taxonomists for standard genome sequencing and annotation.</title>
        <authorList>
            <consortium name="The Broad Institute Genomics Platform"/>
            <consortium name="The Broad Institute Genome Sequencing Center for Infectious Disease"/>
            <person name="Wu L."/>
            <person name="Ma J."/>
        </authorList>
    </citation>
    <scope>NUCLEOTIDE SEQUENCE [LARGE SCALE GENOMIC DNA]</scope>
    <source>
        <strain evidence="10 11">JCM 14303</strain>
    </source>
</reference>
<proteinExistence type="predicted"/>
<name>A0ABN2B9Y3_9ACTN</name>
<evidence type="ECO:0000256" key="7">
    <source>
        <dbReference type="ARBA" id="ARBA00022842"/>
    </source>
</evidence>
<dbReference type="Gene3D" id="3.60.10.10">
    <property type="entry name" value="Endonuclease/exonuclease/phosphatase"/>
    <property type="match status" value="1"/>
</dbReference>
<dbReference type="Pfam" id="PF03372">
    <property type="entry name" value="Exo_endo_phos"/>
    <property type="match status" value="1"/>
</dbReference>
<evidence type="ECO:0000259" key="9">
    <source>
        <dbReference type="Pfam" id="PF03372"/>
    </source>
</evidence>
<evidence type="ECO:0000313" key="11">
    <source>
        <dbReference type="Proteomes" id="UP001500363"/>
    </source>
</evidence>
<evidence type="ECO:0000256" key="8">
    <source>
        <dbReference type="ARBA" id="ARBA00023204"/>
    </source>
</evidence>
<organism evidence="10 11">
    <name type="scientific">Kribbella lupini</name>
    <dbReference type="NCBI Taxonomy" id="291602"/>
    <lineage>
        <taxon>Bacteria</taxon>
        <taxon>Bacillati</taxon>
        <taxon>Actinomycetota</taxon>
        <taxon>Actinomycetes</taxon>
        <taxon>Propionibacteriales</taxon>
        <taxon>Kribbellaceae</taxon>
        <taxon>Kribbella</taxon>
    </lineage>
</organism>
<dbReference type="InterPro" id="IPR036691">
    <property type="entry name" value="Endo/exonu/phosph_ase_sf"/>
</dbReference>
<keyword evidence="8" id="KW-0234">DNA repair</keyword>
<evidence type="ECO:0000256" key="1">
    <source>
        <dbReference type="ARBA" id="ARBA00001936"/>
    </source>
</evidence>
<keyword evidence="6" id="KW-0378">Hydrolase</keyword>
<dbReference type="InterPro" id="IPR051547">
    <property type="entry name" value="TDP2-like"/>
</dbReference>
<comment type="cofactor">
    <cofactor evidence="2">
        <name>Mg(2+)</name>
        <dbReference type="ChEBI" id="CHEBI:18420"/>
    </cofactor>
</comment>
<evidence type="ECO:0000256" key="5">
    <source>
        <dbReference type="ARBA" id="ARBA00022763"/>
    </source>
</evidence>
<keyword evidence="7" id="KW-0460">Magnesium</keyword>
<feature type="domain" description="Endonuclease/exonuclease/phosphatase" evidence="9">
    <location>
        <begin position="10"/>
        <end position="245"/>
    </location>
</feature>
<comment type="caution">
    <text evidence="10">The sequence shown here is derived from an EMBL/GenBank/DDBJ whole genome shotgun (WGS) entry which is preliminary data.</text>
</comment>
<dbReference type="SUPFAM" id="SSF56219">
    <property type="entry name" value="DNase I-like"/>
    <property type="match status" value="1"/>
</dbReference>
<comment type="cofactor">
    <cofactor evidence="1">
        <name>Mn(2+)</name>
        <dbReference type="ChEBI" id="CHEBI:29035"/>
    </cofactor>
</comment>
<evidence type="ECO:0000256" key="3">
    <source>
        <dbReference type="ARBA" id="ARBA00022722"/>
    </source>
</evidence>
<gene>
    <name evidence="10" type="ORF">GCM10009741_44340</name>
</gene>
<evidence type="ECO:0000313" key="10">
    <source>
        <dbReference type="EMBL" id="GAA1536892.1"/>
    </source>
</evidence>
<evidence type="ECO:0000256" key="6">
    <source>
        <dbReference type="ARBA" id="ARBA00022801"/>
    </source>
</evidence>
<keyword evidence="11" id="KW-1185">Reference proteome</keyword>
<keyword evidence="3" id="KW-0540">Nuclease</keyword>
<dbReference type="PANTHER" id="PTHR15822:SF4">
    <property type="entry name" value="TYROSYL-DNA PHOSPHODIESTERASE 2"/>
    <property type="match status" value="1"/>
</dbReference>
<keyword evidence="5" id="KW-0227">DNA damage</keyword>
<protein>
    <recommendedName>
        <fullName evidence="9">Endonuclease/exonuclease/phosphatase domain-containing protein</fullName>
    </recommendedName>
</protein>
<dbReference type="EMBL" id="BAAANC010000002">
    <property type="protein sequence ID" value="GAA1536892.1"/>
    <property type="molecule type" value="Genomic_DNA"/>
</dbReference>
<dbReference type="PANTHER" id="PTHR15822">
    <property type="entry name" value="TRAF AND TNF RECEPTOR-ASSOCIATED PROTEIN"/>
    <property type="match status" value="1"/>
</dbReference>
<evidence type="ECO:0000256" key="2">
    <source>
        <dbReference type="ARBA" id="ARBA00001946"/>
    </source>
</evidence>
<evidence type="ECO:0000256" key="4">
    <source>
        <dbReference type="ARBA" id="ARBA00022723"/>
    </source>
</evidence>
<dbReference type="InterPro" id="IPR005135">
    <property type="entry name" value="Endo/exonuclease/phosphatase"/>
</dbReference>
<dbReference type="Proteomes" id="UP001500363">
    <property type="component" value="Unassembled WGS sequence"/>
</dbReference>
<accession>A0ABN2B9Y3</accession>
<keyword evidence="4" id="KW-0479">Metal-binding</keyword>